<dbReference type="InParanoid" id="A0A024FUX9"/>
<gene>
    <name evidence="1" type="ORF">BN9_118470</name>
</gene>
<dbReference type="EMBL" id="CAIX01000429">
    <property type="protein sequence ID" value="CCI10851.1"/>
    <property type="molecule type" value="Genomic_DNA"/>
</dbReference>
<keyword evidence="2" id="KW-1185">Reference proteome</keyword>
<evidence type="ECO:0000313" key="1">
    <source>
        <dbReference type="EMBL" id="CCI10851.1"/>
    </source>
</evidence>
<reference evidence="1 2" key="1">
    <citation type="submission" date="2012-05" db="EMBL/GenBank/DDBJ databases">
        <title>Recombination and specialization in a pathogen metapopulation.</title>
        <authorList>
            <person name="Gardiner A."/>
            <person name="Kemen E."/>
            <person name="Schultz-Larsen T."/>
            <person name="MacLean D."/>
            <person name="Van Oosterhout C."/>
            <person name="Jones J.D.G."/>
        </authorList>
    </citation>
    <scope>NUCLEOTIDE SEQUENCE [LARGE SCALE GENOMIC DNA]</scope>
    <source>
        <strain evidence="1 2">Ac Nc2</strain>
    </source>
</reference>
<comment type="caution">
    <text evidence="1">The sequence shown here is derived from an EMBL/GenBank/DDBJ whole genome shotgun (WGS) entry which is preliminary data.</text>
</comment>
<accession>A0A024FUX9</accession>
<sequence>MDGLDNINSLQVARSDSLGSIEWALYLRIFSIERILQTHGLVKPSTTPAIDLGFSHRSIQTRAFAFENTFLIESKDLFANTIDGAERDYNQRHNNRLKRAYRYDSSSIYAFTDHSVRWTLQLTLAIGFGFRAPTGPNSQFKGSASTQSTLSSPCDVKNRLHQRILLLLHFLSISRISRLYVSIRPNCKCPILHLQQIVELEQTSRAVTVFVHIRWKFRFDLELSGSFTLQYFNSPTSPVAFDITSYDMKNLSKSCRLSARPTLINQSMAFG</sequence>
<dbReference type="AlphaFoldDB" id="A0A024FUX9"/>
<name>A0A024FUX9_9STRA</name>
<proteinExistence type="predicted"/>
<organism evidence="1 2">
    <name type="scientific">Albugo candida</name>
    <dbReference type="NCBI Taxonomy" id="65357"/>
    <lineage>
        <taxon>Eukaryota</taxon>
        <taxon>Sar</taxon>
        <taxon>Stramenopiles</taxon>
        <taxon>Oomycota</taxon>
        <taxon>Peronosporomycetes</taxon>
        <taxon>Albuginales</taxon>
        <taxon>Albuginaceae</taxon>
        <taxon>Albugo</taxon>
    </lineage>
</organism>
<dbReference type="Proteomes" id="UP000053237">
    <property type="component" value="Unassembled WGS sequence"/>
</dbReference>
<protein>
    <submittedName>
        <fullName evidence="1">Uncharacterized protein</fullName>
    </submittedName>
</protein>
<evidence type="ECO:0000313" key="2">
    <source>
        <dbReference type="Proteomes" id="UP000053237"/>
    </source>
</evidence>